<protein>
    <submittedName>
        <fullName evidence="3">Short-chain dehydrogenase/reductase family protein</fullName>
    </submittedName>
</protein>
<dbReference type="AlphaFoldDB" id="A0A8H6XN08"/>
<feature type="transmembrane region" description="Helical" evidence="2">
    <location>
        <begin position="48"/>
        <end position="68"/>
    </location>
</feature>
<keyword evidence="2" id="KW-1133">Transmembrane helix</keyword>
<evidence type="ECO:0000256" key="2">
    <source>
        <dbReference type="SAM" id="Phobius"/>
    </source>
</evidence>
<dbReference type="Proteomes" id="UP000620124">
    <property type="component" value="Unassembled WGS sequence"/>
</dbReference>
<organism evidence="3 4">
    <name type="scientific">Mycena venus</name>
    <dbReference type="NCBI Taxonomy" id="2733690"/>
    <lineage>
        <taxon>Eukaryota</taxon>
        <taxon>Fungi</taxon>
        <taxon>Dikarya</taxon>
        <taxon>Basidiomycota</taxon>
        <taxon>Agaricomycotina</taxon>
        <taxon>Agaricomycetes</taxon>
        <taxon>Agaricomycetidae</taxon>
        <taxon>Agaricales</taxon>
        <taxon>Marasmiineae</taxon>
        <taxon>Mycenaceae</taxon>
        <taxon>Mycena</taxon>
    </lineage>
</organism>
<keyword evidence="4" id="KW-1185">Reference proteome</keyword>
<feature type="transmembrane region" description="Helical" evidence="2">
    <location>
        <begin position="366"/>
        <end position="387"/>
    </location>
</feature>
<proteinExistence type="predicted"/>
<keyword evidence="2" id="KW-0812">Transmembrane</keyword>
<accession>A0A8H6XN08</accession>
<evidence type="ECO:0000313" key="4">
    <source>
        <dbReference type="Proteomes" id="UP000620124"/>
    </source>
</evidence>
<reference evidence="3" key="1">
    <citation type="submission" date="2020-05" db="EMBL/GenBank/DDBJ databases">
        <title>Mycena genomes resolve the evolution of fungal bioluminescence.</title>
        <authorList>
            <person name="Tsai I.J."/>
        </authorList>
    </citation>
    <scope>NUCLEOTIDE SEQUENCE</scope>
    <source>
        <strain evidence="3">CCC161011</strain>
    </source>
</reference>
<comment type="caution">
    <text evidence="3">The sequence shown here is derived from an EMBL/GenBank/DDBJ whole genome shotgun (WGS) entry which is preliminary data.</text>
</comment>
<dbReference type="EMBL" id="JACAZI010000016">
    <property type="protein sequence ID" value="KAF7343456.1"/>
    <property type="molecule type" value="Genomic_DNA"/>
</dbReference>
<keyword evidence="2" id="KW-0472">Membrane</keyword>
<feature type="transmembrane region" description="Helical" evidence="2">
    <location>
        <begin position="117"/>
        <end position="140"/>
    </location>
</feature>
<feature type="transmembrane region" description="Helical" evidence="2">
    <location>
        <begin position="15"/>
        <end position="36"/>
    </location>
</feature>
<sequence>MLHHIAILYPWPMDLVVFDFFLVLAEVFGLFTLIMVTEYLHEFQSPSWTLVFSVANITIMCFSLYFRYAGYTPGRFNLFGGCDIPKPPYNRVAILFGRLASRPLVRGEPRAIAFCRGIILASLCFAIPAFGGYVTLYVPIRAVVMTRNIKVAQPWPMPLRTAHSWAPDSITLVMSYTAASMTPTALATVSRLKNSTTMFATGYGEFETCSEETVSSPSLMATIALCSYSWSDLSNVRDELFVWAQLSDPSGILYVKAGQGDPSDVNSYTEAIPLMAGSHLSVLLSRQQRDLFSEKAQDLFGFATPFKSITLTPVHVLQPNPLPPNSLANMSSLRIRMRDDIEYAGEIVQDYADTSVLNGLATFGGFWTFVNGAFAMVFGGDLLYFLLRRRPLSALGMVHIFQRRKLIRKWNEDFPTLRTEGGLPGSNSAGVVAFLRERLVDFDDDDSDLEAQNSSSDPGVVSGDEVHAIQPPVNRVLPDRQTDVSEIKEIARSV</sequence>
<evidence type="ECO:0000256" key="1">
    <source>
        <dbReference type="SAM" id="MobiDB-lite"/>
    </source>
</evidence>
<gene>
    <name evidence="3" type="ORF">MVEN_01778400</name>
</gene>
<dbReference type="OrthoDB" id="3227921at2759"/>
<name>A0A8H6XN08_9AGAR</name>
<evidence type="ECO:0000313" key="3">
    <source>
        <dbReference type="EMBL" id="KAF7343456.1"/>
    </source>
</evidence>
<feature type="region of interest" description="Disordered" evidence="1">
    <location>
        <begin position="446"/>
        <end position="465"/>
    </location>
</feature>